<protein>
    <submittedName>
        <fullName evidence="1">Uncharacterized protein</fullName>
    </submittedName>
</protein>
<comment type="caution">
    <text evidence="1">The sequence shown here is derived from an EMBL/GenBank/DDBJ whole genome shotgun (WGS) entry which is preliminary data.</text>
</comment>
<organism evidence="1 2">
    <name type="scientific">Nodularia harveyana UHCC-0300</name>
    <dbReference type="NCBI Taxonomy" id="2974287"/>
    <lineage>
        <taxon>Bacteria</taxon>
        <taxon>Bacillati</taxon>
        <taxon>Cyanobacteriota</taxon>
        <taxon>Cyanophyceae</taxon>
        <taxon>Nostocales</taxon>
        <taxon>Nodulariaceae</taxon>
        <taxon>Nodularia</taxon>
    </lineage>
</organism>
<sequence>MNNTQPEATNPQQLNNNKMSLFKPVNLEQQESVTGGLLSSSIFDFLPSGLVIPGVEEAEAAVNAVEDVLQEAETLGFVIEFPFDLFFD</sequence>
<name>A0ABU5UB93_9CYAN</name>
<dbReference type="Proteomes" id="UP001302120">
    <property type="component" value="Unassembled WGS sequence"/>
</dbReference>
<accession>A0ABU5UB93</accession>
<dbReference type="EMBL" id="JAYGHG010000005">
    <property type="protein sequence ID" value="MEA5580796.1"/>
    <property type="molecule type" value="Genomic_DNA"/>
</dbReference>
<keyword evidence="2" id="KW-1185">Reference proteome</keyword>
<dbReference type="RefSeq" id="WP_323195137.1">
    <property type="nucleotide sequence ID" value="NZ_JAYGHG010000005.1"/>
</dbReference>
<proteinExistence type="predicted"/>
<evidence type="ECO:0000313" key="2">
    <source>
        <dbReference type="Proteomes" id="UP001302120"/>
    </source>
</evidence>
<gene>
    <name evidence="1" type="ORF">VB620_05510</name>
</gene>
<reference evidence="1 2" key="1">
    <citation type="submission" date="2023-12" db="EMBL/GenBank/DDBJ databases">
        <title>Baltic Sea Cyanobacteria.</title>
        <authorList>
            <person name="Delbaje E."/>
            <person name="Fewer D.P."/>
            <person name="Shishido T.K."/>
        </authorList>
    </citation>
    <scope>NUCLEOTIDE SEQUENCE [LARGE SCALE GENOMIC DNA]</scope>
    <source>
        <strain evidence="1 2">UHCC-0300</strain>
    </source>
</reference>
<evidence type="ECO:0000313" key="1">
    <source>
        <dbReference type="EMBL" id="MEA5580796.1"/>
    </source>
</evidence>